<evidence type="ECO:0000256" key="1">
    <source>
        <dbReference type="ARBA" id="ARBA00004651"/>
    </source>
</evidence>
<feature type="transmembrane region" description="Helical" evidence="7">
    <location>
        <begin position="73"/>
        <end position="91"/>
    </location>
</feature>
<dbReference type="InterPro" id="IPR049177">
    <property type="entry name" value="MgtC_SapB_SrpB_YhiD_N"/>
</dbReference>
<evidence type="ECO:0000256" key="3">
    <source>
        <dbReference type="ARBA" id="ARBA00022475"/>
    </source>
</evidence>
<proteinExistence type="inferred from homology"/>
<evidence type="ECO:0000259" key="8">
    <source>
        <dbReference type="Pfam" id="PF02308"/>
    </source>
</evidence>
<evidence type="ECO:0000313" key="10">
    <source>
        <dbReference type="Proteomes" id="UP000319619"/>
    </source>
</evidence>
<accession>A0A532V067</accession>
<feature type="domain" description="MgtC/SapB/SrpB/YhiD N-terminal" evidence="8">
    <location>
        <begin position="17"/>
        <end position="141"/>
    </location>
</feature>
<dbReference type="AlphaFoldDB" id="A0A532V067"/>
<evidence type="ECO:0000256" key="5">
    <source>
        <dbReference type="ARBA" id="ARBA00022989"/>
    </source>
</evidence>
<protein>
    <recommendedName>
        <fullName evidence="8">MgtC/SapB/SrpB/YhiD N-terminal domain-containing protein</fullName>
    </recommendedName>
</protein>
<keyword evidence="6 7" id="KW-0472">Membrane</keyword>
<dbReference type="PRINTS" id="PR01837">
    <property type="entry name" value="MGTCSAPBPROT"/>
</dbReference>
<feature type="transmembrane region" description="Helical" evidence="7">
    <location>
        <begin position="121"/>
        <end position="137"/>
    </location>
</feature>
<evidence type="ECO:0000256" key="7">
    <source>
        <dbReference type="SAM" id="Phobius"/>
    </source>
</evidence>
<sequence length="154" mass="16675">MEVPLHNLPWLILFQRLLASILCGALIGFEREQQRKPAGLRTMILICFGSTLYITVSLLASEGSEFPFDVTRVASQVVTGVGFLGAGAIIMGKGHVHGLTTAATIWTVAAIGLIIGLGYPLLGMAVTGFVLAILIILRKLRKGFLKRWIDEVDE</sequence>
<comment type="caution">
    <text evidence="9">The sequence shown here is derived from an EMBL/GenBank/DDBJ whole genome shotgun (WGS) entry which is preliminary data.</text>
</comment>
<dbReference type="PANTHER" id="PTHR33778">
    <property type="entry name" value="PROTEIN MGTC"/>
    <property type="match status" value="1"/>
</dbReference>
<dbReference type="Proteomes" id="UP000319619">
    <property type="component" value="Unassembled WGS sequence"/>
</dbReference>
<keyword evidence="5 7" id="KW-1133">Transmembrane helix</keyword>
<organism evidence="9 10">
    <name type="scientific">candidate division LCP-89 bacterium B3_LCP</name>
    <dbReference type="NCBI Taxonomy" id="2012998"/>
    <lineage>
        <taxon>Bacteria</taxon>
        <taxon>Pseudomonadati</taxon>
        <taxon>Bacteria division LCP-89</taxon>
    </lineage>
</organism>
<dbReference type="PANTHER" id="PTHR33778:SF1">
    <property type="entry name" value="MAGNESIUM TRANSPORTER YHID-RELATED"/>
    <property type="match status" value="1"/>
</dbReference>
<keyword evidence="3" id="KW-1003">Cell membrane</keyword>
<evidence type="ECO:0000313" key="9">
    <source>
        <dbReference type="EMBL" id="TKJ40357.1"/>
    </source>
</evidence>
<feature type="transmembrane region" description="Helical" evidence="7">
    <location>
        <begin position="12"/>
        <end position="30"/>
    </location>
</feature>
<dbReference type="GO" id="GO:0005886">
    <property type="term" value="C:plasma membrane"/>
    <property type="evidence" value="ECO:0007669"/>
    <property type="project" value="UniProtKB-SubCell"/>
</dbReference>
<dbReference type="InterPro" id="IPR003416">
    <property type="entry name" value="MgtC/SapB/SrpB/YhiD_fam"/>
</dbReference>
<comment type="subcellular location">
    <subcellularLocation>
        <location evidence="1">Cell membrane</location>
        <topology evidence="1">Multi-pass membrane protein</topology>
    </subcellularLocation>
</comment>
<keyword evidence="4 7" id="KW-0812">Transmembrane</keyword>
<evidence type="ECO:0000256" key="4">
    <source>
        <dbReference type="ARBA" id="ARBA00022692"/>
    </source>
</evidence>
<comment type="similarity">
    <text evidence="2">Belongs to the MgtC/SapB family.</text>
</comment>
<dbReference type="Pfam" id="PF02308">
    <property type="entry name" value="MgtC"/>
    <property type="match status" value="1"/>
</dbReference>
<evidence type="ECO:0000256" key="6">
    <source>
        <dbReference type="ARBA" id="ARBA00023136"/>
    </source>
</evidence>
<feature type="transmembrane region" description="Helical" evidence="7">
    <location>
        <begin position="42"/>
        <end position="61"/>
    </location>
</feature>
<gene>
    <name evidence="9" type="ORF">CEE37_08500</name>
</gene>
<reference evidence="9 10" key="1">
    <citation type="submission" date="2017-06" db="EMBL/GenBank/DDBJ databases">
        <title>Novel microbial phyla capable of carbon fixation and sulfur reduction in deep-sea sediments.</title>
        <authorList>
            <person name="Huang J."/>
            <person name="Baker B."/>
            <person name="Wang Y."/>
        </authorList>
    </citation>
    <scope>NUCLEOTIDE SEQUENCE [LARGE SCALE GENOMIC DNA]</scope>
    <source>
        <strain evidence="9">B3_LCP</strain>
    </source>
</reference>
<dbReference type="EMBL" id="NJBN01000005">
    <property type="protein sequence ID" value="TKJ40357.1"/>
    <property type="molecule type" value="Genomic_DNA"/>
</dbReference>
<name>A0A532V067_UNCL8</name>
<evidence type="ECO:0000256" key="2">
    <source>
        <dbReference type="ARBA" id="ARBA00009298"/>
    </source>
</evidence>